<dbReference type="InterPro" id="IPR023187">
    <property type="entry name" value="Tscrpt_reg_MarR-type_CS"/>
</dbReference>
<sequence length="150" mass="17473">MPKERLGKHISLIYRYSQIFFNSELKKYNLGSGQYIFLVTLFENNGISQEQLANIVKIDKTTTARAVAKLVNEDYVIRKISEDDKRAYNLYTTGKAESIKNILFEVLDSWNKIMLDNLDREEREILLNLIERIGASILRQTNQIEPNNTK</sequence>
<dbReference type="GO" id="GO:0003677">
    <property type="term" value="F:DNA binding"/>
    <property type="evidence" value="ECO:0007669"/>
    <property type="project" value="UniProtKB-KW"/>
</dbReference>
<dbReference type="PROSITE" id="PS01117">
    <property type="entry name" value="HTH_MARR_1"/>
    <property type="match status" value="1"/>
</dbReference>
<dbReference type="PANTHER" id="PTHR42756">
    <property type="entry name" value="TRANSCRIPTIONAL REGULATOR, MARR"/>
    <property type="match status" value="1"/>
</dbReference>
<dbReference type="EMBL" id="UPPP01000127">
    <property type="protein sequence ID" value="VBB09513.1"/>
    <property type="molecule type" value="Genomic_DNA"/>
</dbReference>
<gene>
    <name evidence="5" type="ORF">LUCI_4808</name>
</gene>
<dbReference type="InterPro" id="IPR000835">
    <property type="entry name" value="HTH_MarR-typ"/>
</dbReference>
<keyword evidence="2" id="KW-0238">DNA-binding</keyword>
<evidence type="ECO:0000313" key="6">
    <source>
        <dbReference type="Proteomes" id="UP000277811"/>
    </source>
</evidence>
<evidence type="ECO:0000259" key="4">
    <source>
        <dbReference type="PROSITE" id="PS50995"/>
    </source>
</evidence>
<dbReference type="AlphaFoldDB" id="A0A498RHC4"/>
<dbReference type="PROSITE" id="PS50995">
    <property type="entry name" value="HTH_MARR_2"/>
    <property type="match status" value="1"/>
</dbReference>
<reference evidence="5 6" key="1">
    <citation type="submission" date="2018-06" db="EMBL/GenBank/DDBJ databases">
        <authorList>
            <person name="Strepis N."/>
        </authorList>
    </citation>
    <scope>NUCLEOTIDE SEQUENCE [LARGE SCALE GENOMIC DNA]</scope>
    <source>
        <strain evidence="5">LUCI</strain>
    </source>
</reference>
<dbReference type="Pfam" id="PF01047">
    <property type="entry name" value="MarR"/>
    <property type="match status" value="1"/>
</dbReference>
<proteinExistence type="predicted"/>
<keyword evidence="1" id="KW-0805">Transcription regulation</keyword>
<organism evidence="5 6">
    <name type="scientific">Lucifera butyrica</name>
    <dbReference type="NCBI Taxonomy" id="1351585"/>
    <lineage>
        <taxon>Bacteria</taxon>
        <taxon>Bacillati</taxon>
        <taxon>Bacillota</taxon>
        <taxon>Negativicutes</taxon>
        <taxon>Veillonellales</taxon>
        <taxon>Veillonellaceae</taxon>
        <taxon>Lucifera</taxon>
    </lineage>
</organism>
<dbReference type="PANTHER" id="PTHR42756:SF2">
    <property type="entry name" value="MARR FAMILY REGULATORY PROTEIN"/>
    <property type="match status" value="1"/>
</dbReference>
<dbReference type="SUPFAM" id="SSF46785">
    <property type="entry name" value="Winged helix' DNA-binding domain"/>
    <property type="match status" value="1"/>
</dbReference>
<dbReference type="SMART" id="SM00347">
    <property type="entry name" value="HTH_MARR"/>
    <property type="match status" value="1"/>
</dbReference>
<keyword evidence="3" id="KW-0804">Transcription</keyword>
<evidence type="ECO:0000256" key="2">
    <source>
        <dbReference type="ARBA" id="ARBA00023125"/>
    </source>
</evidence>
<dbReference type="GO" id="GO:0003700">
    <property type="term" value="F:DNA-binding transcription factor activity"/>
    <property type="evidence" value="ECO:0007669"/>
    <property type="project" value="InterPro"/>
</dbReference>
<dbReference type="Gene3D" id="1.10.10.10">
    <property type="entry name" value="Winged helix-like DNA-binding domain superfamily/Winged helix DNA-binding domain"/>
    <property type="match status" value="1"/>
</dbReference>
<protein>
    <submittedName>
        <fullName evidence="5">Transcriptional regulator marr-type conserved site</fullName>
    </submittedName>
</protein>
<dbReference type="PRINTS" id="PR00598">
    <property type="entry name" value="HTHMARR"/>
</dbReference>
<feature type="domain" description="HTH marR-type" evidence="4">
    <location>
        <begin position="3"/>
        <end position="135"/>
    </location>
</feature>
<dbReference type="InterPro" id="IPR036388">
    <property type="entry name" value="WH-like_DNA-bd_sf"/>
</dbReference>
<evidence type="ECO:0000256" key="1">
    <source>
        <dbReference type="ARBA" id="ARBA00023015"/>
    </source>
</evidence>
<name>A0A498RHC4_9FIRM</name>
<evidence type="ECO:0000256" key="3">
    <source>
        <dbReference type="ARBA" id="ARBA00023163"/>
    </source>
</evidence>
<evidence type="ECO:0000313" key="5">
    <source>
        <dbReference type="EMBL" id="VBB09513.1"/>
    </source>
</evidence>
<dbReference type="RefSeq" id="WP_165866146.1">
    <property type="nucleotide sequence ID" value="NZ_UPPP01000127.1"/>
</dbReference>
<dbReference type="InterPro" id="IPR036390">
    <property type="entry name" value="WH_DNA-bd_sf"/>
</dbReference>
<dbReference type="Proteomes" id="UP000277811">
    <property type="component" value="Unassembled WGS sequence"/>
</dbReference>
<keyword evidence="6" id="KW-1185">Reference proteome</keyword>
<accession>A0A498RHC4</accession>